<feature type="compositionally biased region" description="Gly residues" evidence="1">
    <location>
        <begin position="39"/>
        <end position="55"/>
    </location>
</feature>
<keyword evidence="2" id="KW-0732">Signal</keyword>
<name>A0A4R5W5C6_9BURK</name>
<feature type="chain" id="PRO_5020931675" description="DUF5666 domain-containing protein" evidence="2">
    <location>
        <begin position="24"/>
        <end position="604"/>
    </location>
</feature>
<evidence type="ECO:0000256" key="2">
    <source>
        <dbReference type="SAM" id="SignalP"/>
    </source>
</evidence>
<dbReference type="AlphaFoldDB" id="A0A4R5W5C6"/>
<proteinExistence type="predicted"/>
<evidence type="ECO:0000259" key="3">
    <source>
        <dbReference type="Pfam" id="PF18914"/>
    </source>
</evidence>
<dbReference type="RefSeq" id="WP_133326025.1">
    <property type="nucleotide sequence ID" value="NZ_SMYL01000002.1"/>
</dbReference>
<dbReference type="InterPro" id="IPR043724">
    <property type="entry name" value="DUF5666"/>
</dbReference>
<feature type="signal peptide" evidence="2">
    <location>
        <begin position="1"/>
        <end position="23"/>
    </location>
</feature>
<keyword evidence="5" id="KW-1185">Reference proteome</keyword>
<evidence type="ECO:0000256" key="1">
    <source>
        <dbReference type="SAM" id="MobiDB-lite"/>
    </source>
</evidence>
<sequence length="604" mass="59904">MKNYLNYLRFIVSLILVSLMLSACSGGGSGSAGSAVSSGGSGGGATGSGGSGGTGSKAAVSNTVSGTITGFGSIVVDGQEYAESASTSYASEFKGTQHALAAAELNLGQHVNLTLDSSGKVVQAVVIPDLEGPVSSITSTVTVGTGSTAATLPAITVSGVLVVTNSDPTQGPVTAFGGGYTALTSVALADNVEVHGLLKSANGVDYVQATHIAKEPTFIGTRVIGTIANYNASANTFTLGSGSSAITINATGATVEPASTTLANGLVVSVWSSAAISNSSLTVTTVRVANPAFGATSFVGVSGPISAYVSQSSFVVNGLTVDASGVTLPGDVTALSNGLVVGVAGTINSSGTLVASKLHIFESDSVKAEPVFLQGSISNFVSAANFTVRGVQVDGSQSPTFSTGSTAANLVNGAFVRIKGTLTNNTVVATKIDFITPPASAVVNLIGQIQSYDATTNTVTITAKDFDKNQVVTAVLSSSVMYLNGTAANLTVGQLVDMIGIESTTAANTFNVNTVTFLPTPPSTWQGGSNGPSILLNGTISAVTPATGTVTSFVLHGLTINVGSASILSVTGATSTTLAVGEKVSAFVTVANGNVLTASVIQIY</sequence>
<dbReference type="OrthoDB" id="8906854at2"/>
<accession>A0A4R5W5C6</accession>
<feature type="domain" description="DUF5666" evidence="3">
    <location>
        <begin position="303"/>
        <end position="357"/>
    </location>
</feature>
<feature type="region of interest" description="Disordered" evidence="1">
    <location>
        <begin position="35"/>
        <end position="56"/>
    </location>
</feature>
<gene>
    <name evidence="4" type="ORF">E2I14_04885</name>
</gene>
<dbReference type="EMBL" id="SMYL01000002">
    <property type="protein sequence ID" value="TDK67107.1"/>
    <property type="molecule type" value="Genomic_DNA"/>
</dbReference>
<feature type="domain" description="DUF5666" evidence="3">
    <location>
        <begin position="538"/>
        <end position="601"/>
    </location>
</feature>
<organism evidence="4 5">
    <name type="scientific">Sapientia aquatica</name>
    <dbReference type="NCBI Taxonomy" id="1549640"/>
    <lineage>
        <taxon>Bacteria</taxon>
        <taxon>Pseudomonadati</taxon>
        <taxon>Pseudomonadota</taxon>
        <taxon>Betaproteobacteria</taxon>
        <taxon>Burkholderiales</taxon>
        <taxon>Oxalobacteraceae</taxon>
        <taxon>Sapientia</taxon>
    </lineage>
</organism>
<reference evidence="4 5" key="1">
    <citation type="submission" date="2019-03" db="EMBL/GenBank/DDBJ databases">
        <title>Sapientia aquatica gen. nov., sp. nov., isolated from a crater lake.</title>
        <authorList>
            <person name="Felfoldi T."/>
            <person name="Szabo A."/>
            <person name="Toth E."/>
            <person name="Schumann P."/>
            <person name="Keki Z."/>
            <person name="Marialigeti K."/>
            <person name="Mathe I."/>
        </authorList>
    </citation>
    <scope>NUCLEOTIDE SEQUENCE [LARGE SCALE GENOMIC DNA]</scope>
    <source>
        <strain evidence="4 5">SA-152</strain>
    </source>
</reference>
<dbReference type="Pfam" id="PF18914">
    <property type="entry name" value="DUF5666"/>
    <property type="match status" value="3"/>
</dbReference>
<comment type="caution">
    <text evidence="4">The sequence shown here is derived from an EMBL/GenBank/DDBJ whole genome shotgun (WGS) entry which is preliminary data.</text>
</comment>
<dbReference type="Proteomes" id="UP000294829">
    <property type="component" value="Unassembled WGS sequence"/>
</dbReference>
<feature type="domain" description="DUF5666" evidence="3">
    <location>
        <begin position="375"/>
        <end position="432"/>
    </location>
</feature>
<evidence type="ECO:0000313" key="4">
    <source>
        <dbReference type="EMBL" id="TDK67107.1"/>
    </source>
</evidence>
<protein>
    <recommendedName>
        <fullName evidence="3">DUF5666 domain-containing protein</fullName>
    </recommendedName>
</protein>
<dbReference type="PROSITE" id="PS51257">
    <property type="entry name" value="PROKAR_LIPOPROTEIN"/>
    <property type="match status" value="1"/>
</dbReference>
<evidence type="ECO:0000313" key="5">
    <source>
        <dbReference type="Proteomes" id="UP000294829"/>
    </source>
</evidence>